<proteinExistence type="predicted"/>
<sequence length="168" mass="18593">MFSHHEEQYFMDAPSPGVTAVRSLLSLNIISRTVGGHRSKLTSLILMIYNPESFHFRLMDYTPRLPHESHQGIGASGLAIAAGWTPMIHPFFTAVECLLRATVRNDHIPAHARAIYCALSSLSSLRETLHSTPLWHNAAHCSIVISAATLKHFSANPPAHKALRSQPR</sequence>
<dbReference type="EMBL" id="KV417982">
    <property type="protein sequence ID" value="KZP03922.1"/>
    <property type="molecule type" value="Genomic_DNA"/>
</dbReference>
<gene>
    <name evidence="1" type="ORF">FIBSPDRAFT_443205</name>
</gene>
<keyword evidence="2" id="KW-1185">Reference proteome</keyword>
<evidence type="ECO:0000313" key="2">
    <source>
        <dbReference type="Proteomes" id="UP000076532"/>
    </source>
</evidence>
<organism evidence="1 2">
    <name type="scientific">Athelia psychrophila</name>
    <dbReference type="NCBI Taxonomy" id="1759441"/>
    <lineage>
        <taxon>Eukaryota</taxon>
        <taxon>Fungi</taxon>
        <taxon>Dikarya</taxon>
        <taxon>Basidiomycota</taxon>
        <taxon>Agaricomycotina</taxon>
        <taxon>Agaricomycetes</taxon>
        <taxon>Agaricomycetidae</taxon>
        <taxon>Atheliales</taxon>
        <taxon>Atheliaceae</taxon>
        <taxon>Athelia</taxon>
    </lineage>
</organism>
<dbReference type="Proteomes" id="UP000076532">
    <property type="component" value="Unassembled WGS sequence"/>
</dbReference>
<evidence type="ECO:0000313" key="1">
    <source>
        <dbReference type="EMBL" id="KZP03922.1"/>
    </source>
</evidence>
<reference evidence="1 2" key="1">
    <citation type="journal article" date="2016" name="Mol. Biol. Evol.">
        <title>Comparative Genomics of Early-Diverging Mushroom-Forming Fungi Provides Insights into the Origins of Lignocellulose Decay Capabilities.</title>
        <authorList>
            <person name="Nagy L.G."/>
            <person name="Riley R."/>
            <person name="Tritt A."/>
            <person name="Adam C."/>
            <person name="Daum C."/>
            <person name="Floudas D."/>
            <person name="Sun H."/>
            <person name="Yadav J.S."/>
            <person name="Pangilinan J."/>
            <person name="Larsson K.H."/>
            <person name="Matsuura K."/>
            <person name="Barry K."/>
            <person name="Labutti K."/>
            <person name="Kuo R."/>
            <person name="Ohm R.A."/>
            <person name="Bhattacharya S.S."/>
            <person name="Shirouzu T."/>
            <person name="Yoshinaga Y."/>
            <person name="Martin F.M."/>
            <person name="Grigoriev I.V."/>
            <person name="Hibbett D.S."/>
        </authorList>
    </citation>
    <scope>NUCLEOTIDE SEQUENCE [LARGE SCALE GENOMIC DNA]</scope>
    <source>
        <strain evidence="1 2">CBS 109695</strain>
    </source>
</reference>
<name>A0A167UGE2_9AGAM</name>
<accession>A0A167UGE2</accession>
<dbReference type="AlphaFoldDB" id="A0A167UGE2"/>
<protein>
    <submittedName>
        <fullName evidence="1">Uncharacterized protein</fullName>
    </submittedName>
</protein>